<dbReference type="AlphaFoldDB" id="A0A327QY87"/>
<name>A0A327QY87_9BACT</name>
<organism evidence="4 5">
    <name type="scientific">Chitinophaga skermanii</name>
    <dbReference type="NCBI Taxonomy" id="331697"/>
    <lineage>
        <taxon>Bacteria</taxon>
        <taxon>Pseudomonadati</taxon>
        <taxon>Bacteroidota</taxon>
        <taxon>Chitinophagia</taxon>
        <taxon>Chitinophagales</taxon>
        <taxon>Chitinophagaceae</taxon>
        <taxon>Chitinophaga</taxon>
    </lineage>
</organism>
<keyword evidence="5" id="KW-1185">Reference proteome</keyword>
<dbReference type="PANTHER" id="PTHR30055:SF207">
    <property type="entry name" value="HTH-TYPE TRANSCRIPTIONAL REPRESSOR FATR"/>
    <property type="match status" value="1"/>
</dbReference>
<dbReference type="InterPro" id="IPR001647">
    <property type="entry name" value="HTH_TetR"/>
</dbReference>
<evidence type="ECO:0000313" key="4">
    <source>
        <dbReference type="EMBL" id="RAJ08718.1"/>
    </source>
</evidence>
<dbReference type="InterPro" id="IPR050109">
    <property type="entry name" value="HTH-type_TetR-like_transc_reg"/>
</dbReference>
<evidence type="ECO:0000259" key="3">
    <source>
        <dbReference type="PROSITE" id="PS50977"/>
    </source>
</evidence>
<evidence type="ECO:0000313" key="5">
    <source>
        <dbReference type="Proteomes" id="UP000249547"/>
    </source>
</evidence>
<feature type="domain" description="HTH tetR-type" evidence="3">
    <location>
        <begin position="6"/>
        <end position="66"/>
    </location>
</feature>
<dbReference type="SUPFAM" id="SSF46689">
    <property type="entry name" value="Homeodomain-like"/>
    <property type="match status" value="1"/>
</dbReference>
<comment type="caution">
    <text evidence="4">The sequence shown here is derived from an EMBL/GenBank/DDBJ whole genome shotgun (WGS) entry which is preliminary data.</text>
</comment>
<dbReference type="OrthoDB" id="6430772at2"/>
<dbReference type="GO" id="GO:0003700">
    <property type="term" value="F:DNA-binding transcription factor activity"/>
    <property type="evidence" value="ECO:0007669"/>
    <property type="project" value="TreeGrafter"/>
</dbReference>
<proteinExistence type="predicted"/>
<evidence type="ECO:0000256" key="2">
    <source>
        <dbReference type="PROSITE-ProRule" id="PRU00335"/>
    </source>
</evidence>
<feature type="DNA-binding region" description="H-T-H motif" evidence="2">
    <location>
        <begin position="29"/>
        <end position="48"/>
    </location>
</feature>
<dbReference type="EMBL" id="QLLL01000002">
    <property type="protein sequence ID" value="RAJ08718.1"/>
    <property type="molecule type" value="Genomic_DNA"/>
</dbReference>
<dbReference type="Proteomes" id="UP000249547">
    <property type="component" value="Unassembled WGS sequence"/>
</dbReference>
<keyword evidence="1 2" id="KW-0238">DNA-binding</keyword>
<dbReference type="Gene3D" id="1.10.357.10">
    <property type="entry name" value="Tetracycline Repressor, domain 2"/>
    <property type="match status" value="1"/>
</dbReference>
<dbReference type="PROSITE" id="PS50977">
    <property type="entry name" value="HTH_TETR_2"/>
    <property type="match status" value="1"/>
</dbReference>
<evidence type="ECO:0000256" key="1">
    <source>
        <dbReference type="ARBA" id="ARBA00023125"/>
    </source>
</evidence>
<dbReference type="GO" id="GO:0000976">
    <property type="term" value="F:transcription cis-regulatory region binding"/>
    <property type="evidence" value="ECO:0007669"/>
    <property type="project" value="TreeGrafter"/>
</dbReference>
<reference evidence="4 5" key="1">
    <citation type="submission" date="2018-06" db="EMBL/GenBank/DDBJ databases">
        <title>Genomic Encyclopedia of Archaeal and Bacterial Type Strains, Phase II (KMG-II): from individual species to whole genera.</title>
        <authorList>
            <person name="Goeker M."/>
        </authorList>
    </citation>
    <scope>NUCLEOTIDE SEQUENCE [LARGE SCALE GENOMIC DNA]</scope>
    <source>
        <strain evidence="4 5">DSM 23857</strain>
    </source>
</reference>
<dbReference type="Pfam" id="PF00440">
    <property type="entry name" value="TetR_N"/>
    <property type="match status" value="1"/>
</dbReference>
<gene>
    <name evidence="4" type="ORF">LX64_01372</name>
</gene>
<accession>A0A327QY87</accession>
<sequence>MRPKNTQKEQAIKDIALKIIAEEGLENLSMQKLAKEANISPRTIYLKYTDKDDLLIKLYIEEVIGAYEHAILHGFKEDLDFERGIQLIWTNAFAFFKERREAFALMQYGKSSPLLNKSYQEHQIEEGMFFKPIHNFLQFHIKAKRIKPFPIGVYRALLFAPLMDLVNEYFEYMDRPKQLITSKILKECCQAVAQGALLTTIK</sequence>
<dbReference type="InterPro" id="IPR009057">
    <property type="entry name" value="Homeodomain-like_sf"/>
</dbReference>
<dbReference type="RefSeq" id="WP_111596833.1">
    <property type="nucleotide sequence ID" value="NZ_QLLL01000002.1"/>
</dbReference>
<protein>
    <submittedName>
        <fullName evidence="4">TetR family transcriptional regulator</fullName>
    </submittedName>
</protein>
<dbReference type="PANTHER" id="PTHR30055">
    <property type="entry name" value="HTH-TYPE TRANSCRIPTIONAL REGULATOR RUTR"/>
    <property type="match status" value="1"/>
</dbReference>